<dbReference type="InterPro" id="IPR055417">
    <property type="entry name" value="UFD1_N1"/>
</dbReference>
<dbReference type="AlphaFoldDB" id="A0A8J6HLZ0"/>
<dbReference type="GO" id="GO:0031593">
    <property type="term" value="F:polyubiquitin modification-dependent protein binding"/>
    <property type="evidence" value="ECO:0007669"/>
    <property type="project" value="TreeGrafter"/>
</dbReference>
<evidence type="ECO:0000313" key="8">
    <source>
        <dbReference type="Proteomes" id="UP000719412"/>
    </source>
</evidence>
<dbReference type="FunFam" id="2.40.40.50:FF:000001">
    <property type="entry name" value="Ubiquitin fusion degradation protein 1 homolog"/>
    <property type="match status" value="1"/>
</dbReference>
<organism evidence="7 8">
    <name type="scientific">Tenebrio molitor</name>
    <name type="common">Yellow mealworm beetle</name>
    <dbReference type="NCBI Taxonomy" id="7067"/>
    <lineage>
        <taxon>Eukaryota</taxon>
        <taxon>Metazoa</taxon>
        <taxon>Ecdysozoa</taxon>
        <taxon>Arthropoda</taxon>
        <taxon>Hexapoda</taxon>
        <taxon>Insecta</taxon>
        <taxon>Pterygota</taxon>
        <taxon>Neoptera</taxon>
        <taxon>Endopterygota</taxon>
        <taxon>Coleoptera</taxon>
        <taxon>Polyphaga</taxon>
        <taxon>Cucujiformia</taxon>
        <taxon>Tenebrionidae</taxon>
        <taxon>Tenebrio</taxon>
    </lineage>
</organism>
<evidence type="ECO:0000259" key="5">
    <source>
        <dbReference type="Pfam" id="PF03152"/>
    </source>
</evidence>
<dbReference type="Pfam" id="PF03152">
    <property type="entry name" value="UFD1_N1"/>
    <property type="match status" value="1"/>
</dbReference>
<dbReference type="Proteomes" id="UP000719412">
    <property type="component" value="Unassembled WGS sequence"/>
</dbReference>
<dbReference type="InterPro" id="IPR055418">
    <property type="entry name" value="UFD1_N2"/>
</dbReference>
<evidence type="ECO:0000256" key="3">
    <source>
        <dbReference type="ARBA" id="ARBA00071119"/>
    </source>
</evidence>
<feature type="domain" description="Ubiquitin fusion degradation protein UFD1 N-terminal subdomain 1" evidence="5">
    <location>
        <begin position="16"/>
        <end position="114"/>
    </location>
</feature>
<proteinExistence type="inferred from homology"/>
<evidence type="ECO:0000256" key="4">
    <source>
        <dbReference type="SAM" id="MobiDB-lite"/>
    </source>
</evidence>
<gene>
    <name evidence="7" type="ORF">GEV33_006059</name>
</gene>
<name>A0A8J6HLZ0_TENMO</name>
<protein>
    <recommendedName>
        <fullName evidence="3">Ubiquitin fusion degradation protein 1 homolog</fullName>
    </recommendedName>
</protein>
<feature type="region of interest" description="Disordered" evidence="4">
    <location>
        <begin position="268"/>
        <end position="292"/>
    </location>
</feature>
<dbReference type="Gene3D" id="2.40.40.50">
    <property type="entry name" value="Ubiquitin fusion degradation protein UFD1, N-terminal domain"/>
    <property type="match status" value="1"/>
</dbReference>
<dbReference type="InterPro" id="IPR004854">
    <property type="entry name" value="Ufd1-like"/>
</dbReference>
<evidence type="ECO:0000259" key="6">
    <source>
        <dbReference type="Pfam" id="PF24842"/>
    </source>
</evidence>
<dbReference type="Gene3D" id="3.10.330.10">
    <property type="match status" value="1"/>
</dbReference>
<keyword evidence="2" id="KW-0833">Ubl conjugation pathway</keyword>
<dbReference type="GO" id="GO:0006511">
    <property type="term" value="P:ubiquitin-dependent protein catabolic process"/>
    <property type="evidence" value="ECO:0007669"/>
    <property type="project" value="InterPro"/>
</dbReference>
<dbReference type="Pfam" id="PF24842">
    <property type="entry name" value="UFD1_N2"/>
    <property type="match status" value="1"/>
</dbReference>
<evidence type="ECO:0000256" key="1">
    <source>
        <dbReference type="ARBA" id="ARBA00006043"/>
    </source>
</evidence>
<dbReference type="PANTHER" id="PTHR12555">
    <property type="entry name" value="UBIQUITIN FUSION DEGRADATON PROTEIN 1"/>
    <property type="match status" value="1"/>
</dbReference>
<comment type="similarity">
    <text evidence="1">Belongs to the UFD1 family.</text>
</comment>
<sequence length="370" mass="41299">MFQFGFNMFPEIPRPFNMIYKCHSVAMFPGNERQDVERGGKIIMPPSALEQLTRLNINYPMLFKLTNKKTNRVTHCGVLEFVADEGKVYLPLWMMQNMVLEEGDVVQMESVSLPVGTFSKFQPLSPDFLDITNPKAVLENCLRSFACLTTGDVIAVKYNQKIYELCVLETKPGNAISIIECDMNVEFAPPVGYKEPVKHKKEDEEMAVDPADLMPEPVGFVAFRGAGNRLDGKKRKDSASSDVVPSKPVYVRGIPDYDYQIGTLRFIRRSTKPDKENEPSKKRTPLRRTSSRTSLGTGYVTLLARISWINSHDRGDPKGAPSDNSGPKTLIFVSGFIVGYDVAVCPIGKHDGIQLVIVRKGAGRGRGRTN</sequence>
<dbReference type="FunFam" id="3.10.330.10:FF:000002">
    <property type="entry name" value="ubiquitin fusion degradation protein 1 homolog"/>
    <property type="match status" value="1"/>
</dbReference>
<keyword evidence="8" id="KW-1185">Reference proteome</keyword>
<dbReference type="EMBL" id="JABDTM020021032">
    <property type="protein sequence ID" value="KAH0816732.1"/>
    <property type="molecule type" value="Genomic_DNA"/>
</dbReference>
<reference evidence="7" key="2">
    <citation type="submission" date="2021-08" db="EMBL/GenBank/DDBJ databases">
        <authorList>
            <person name="Eriksson T."/>
        </authorList>
    </citation>
    <scope>NUCLEOTIDE SEQUENCE</scope>
    <source>
        <strain evidence="7">Stoneville</strain>
        <tissue evidence="7">Whole head</tissue>
    </source>
</reference>
<dbReference type="InterPro" id="IPR042299">
    <property type="entry name" value="Ufd1-like_Nn"/>
</dbReference>
<dbReference type="GO" id="GO:0034098">
    <property type="term" value="C:VCP-NPL4-UFD1 AAA ATPase complex"/>
    <property type="evidence" value="ECO:0007669"/>
    <property type="project" value="TreeGrafter"/>
</dbReference>
<reference evidence="7" key="1">
    <citation type="journal article" date="2020" name="J Insects Food Feed">
        <title>The yellow mealworm (Tenebrio molitor) genome: a resource for the emerging insects as food and feed industry.</title>
        <authorList>
            <person name="Eriksson T."/>
            <person name="Andere A."/>
            <person name="Kelstrup H."/>
            <person name="Emery V."/>
            <person name="Picard C."/>
        </authorList>
    </citation>
    <scope>NUCLEOTIDE SEQUENCE</scope>
    <source>
        <strain evidence="7">Stoneville</strain>
        <tissue evidence="7">Whole head</tissue>
    </source>
</reference>
<feature type="domain" description="Ubiquitin fusion degradation protein UFD1 N-terminal subdomain 2" evidence="6">
    <location>
        <begin position="116"/>
        <end position="190"/>
    </location>
</feature>
<evidence type="ECO:0000313" key="7">
    <source>
        <dbReference type="EMBL" id="KAH0816732.1"/>
    </source>
</evidence>
<evidence type="ECO:0000256" key="2">
    <source>
        <dbReference type="ARBA" id="ARBA00022786"/>
    </source>
</evidence>
<feature type="compositionally biased region" description="Basic and acidic residues" evidence="4">
    <location>
        <begin position="271"/>
        <end position="281"/>
    </location>
</feature>
<comment type="caution">
    <text evidence="7">The sequence shown here is derived from an EMBL/GenBank/DDBJ whole genome shotgun (WGS) entry which is preliminary data.</text>
</comment>
<dbReference type="GO" id="GO:0036503">
    <property type="term" value="P:ERAD pathway"/>
    <property type="evidence" value="ECO:0007669"/>
    <property type="project" value="TreeGrafter"/>
</dbReference>
<accession>A0A8J6HLZ0</accession>
<dbReference type="PANTHER" id="PTHR12555:SF13">
    <property type="entry name" value="UBIQUITIN RECOGNITION FACTOR IN ER-ASSOCIATED DEGRADATION PROTEIN 1"/>
    <property type="match status" value="1"/>
</dbReference>